<dbReference type="Proteomes" id="UP000177811">
    <property type="component" value="Unassembled WGS sequence"/>
</dbReference>
<dbReference type="InterPro" id="IPR011330">
    <property type="entry name" value="Glyco_hydro/deAcase_b/a-brl"/>
</dbReference>
<dbReference type="InterPro" id="IPR050248">
    <property type="entry name" value="Polysacc_deacetylase_ArnD"/>
</dbReference>
<dbReference type="SUPFAM" id="SSF88713">
    <property type="entry name" value="Glycoside hydrolase/deacetylase"/>
    <property type="match status" value="1"/>
</dbReference>
<dbReference type="PROSITE" id="PS51677">
    <property type="entry name" value="NODB"/>
    <property type="match status" value="1"/>
</dbReference>
<dbReference type="EMBL" id="MHQL01000020">
    <property type="protein sequence ID" value="OHA03143.1"/>
    <property type="molecule type" value="Genomic_DNA"/>
</dbReference>
<dbReference type="GO" id="GO:0016810">
    <property type="term" value="F:hydrolase activity, acting on carbon-nitrogen (but not peptide) bonds"/>
    <property type="evidence" value="ECO:0007669"/>
    <property type="project" value="InterPro"/>
</dbReference>
<organism evidence="2 3">
    <name type="scientific">Candidatus Sungbacteria bacterium RIFCSPHIGHO2_02_FULL_51_29</name>
    <dbReference type="NCBI Taxonomy" id="1802273"/>
    <lineage>
        <taxon>Bacteria</taxon>
        <taxon>Candidatus Sungiibacteriota</taxon>
    </lineage>
</organism>
<comment type="caution">
    <text evidence="2">The sequence shown here is derived from an EMBL/GenBank/DDBJ whole genome shotgun (WGS) entry which is preliminary data.</text>
</comment>
<dbReference type="PANTHER" id="PTHR10587">
    <property type="entry name" value="GLYCOSYL TRANSFERASE-RELATED"/>
    <property type="match status" value="1"/>
</dbReference>
<feature type="domain" description="NodB homology" evidence="1">
    <location>
        <begin position="8"/>
        <end position="256"/>
    </location>
</feature>
<dbReference type="Pfam" id="PF01522">
    <property type="entry name" value="Polysacc_deac_1"/>
    <property type="match status" value="1"/>
</dbReference>
<dbReference type="GO" id="GO:0005975">
    <property type="term" value="P:carbohydrate metabolic process"/>
    <property type="evidence" value="ECO:0007669"/>
    <property type="project" value="InterPro"/>
</dbReference>
<sequence>MPDANSAPAIVCTFDDWPQTWITPQLLDFLKEHHMRCTFFALAMNFEHSKEGQELLKRAVREGHEIANHTYWHARIPDFVGRTVRGKNGKEWFLDDQLDRATQAITAAIGHRPVFFRPRSWKVAEFSKTPVACEKFREAFTAGEPPKVRYPSHILYKEELMCVYGYTIQVLDDPALETRHRTTRDVNTTDYEFHARYKKESKQAADALASAMRSMIARRERASVYVHILGMHELPVTLEALKILVPEWEAKGYRTITLREAHGL</sequence>
<gene>
    <name evidence="2" type="ORF">A3C16_01710</name>
</gene>
<dbReference type="AlphaFoldDB" id="A0A1G2KUT2"/>
<accession>A0A1G2KUT2</accession>
<evidence type="ECO:0000313" key="2">
    <source>
        <dbReference type="EMBL" id="OHA03143.1"/>
    </source>
</evidence>
<dbReference type="CDD" id="cd10917">
    <property type="entry name" value="CE4_NodB_like_6s_7s"/>
    <property type="match status" value="1"/>
</dbReference>
<name>A0A1G2KUT2_9BACT</name>
<dbReference type="Gene3D" id="3.20.20.370">
    <property type="entry name" value="Glycoside hydrolase/deacetylase"/>
    <property type="match status" value="1"/>
</dbReference>
<reference evidence="2 3" key="1">
    <citation type="journal article" date="2016" name="Nat. Commun.">
        <title>Thousands of microbial genomes shed light on interconnected biogeochemical processes in an aquifer system.</title>
        <authorList>
            <person name="Anantharaman K."/>
            <person name="Brown C.T."/>
            <person name="Hug L.A."/>
            <person name="Sharon I."/>
            <person name="Castelle C.J."/>
            <person name="Probst A.J."/>
            <person name="Thomas B.C."/>
            <person name="Singh A."/>
            <person name="Wilkins M.J."/>
            <person name="Karaoz U."/>
            <person name="Brodie E.L."/>
            <person name="Williams K.H."/>
            <person name="Hubbard S.S."/>
            <person name="Banfield J.F."/>
        </authorList>
    </citation>
    <scope>NUCLEOTIDE SEQUENCE [LARGE SCALE GENOMIC DNA]</scope>
</reference>
<proteinExistence type="predicted"/>
<dbReference type="InterPro" id="IPR002509">
    <property type="entry name" value="NODB_dom"/>
</dbReference>
<protein>
    <recommendedName>
        <fullName evidence="1">NodB homology domain-containing protein</fullName>
    </recommendedName>
</protein>
<evidence type="ECO:0000313" key="3">
    <source>
        <dbReference type="Proteomes" id="UP000177811"/>
    </source>
</evidence>
<evidence type="ECO:0000259" key="1">
    <source>
        <dbReference type="PROSITE" id="PS51677"/>
    </source>
</evidence>